<sequence>MDPSYRSPLDPPKDWAKAYYKKPPAGKFYRFINVRNETFLAYFLIVTCTGLFWYPLIKPVFVSIRQMFKHPEILEYELEHLFKSSLSAEQKMEIRRNGGVNVHKLSDLWDNTHVMRWQPPTDTGQMTSKDLHMQEANELKVAALQKRNVKQPEKE</sequence>
<feature type="transmembrane region" description="Helical" evidence="1">
    <location>
        <begin position="39"/>
        <end position="57"/>
    </location>
</feature>
<keyword evidence="1" id="KW-0812">Transmembrane</keyword>
<organism evidence="2 3">
    <name type="scientific">Ramazzottius varieornatus</name>
    <name type="common">Water bear</name>
    <name type="synonym">Tardigrade</name>
    <dbReference type="NCBI Taxonomy" id="947166"/>
    <lineage>
        <taxon>Eukaryota</taxon>
        <taxon>Metazoa</taxon>
        <taxon>Ecdysozoa</taxon>
        <taxon>Tardigrada</taxon>
        <taxon>Eutardigrada</taxon>
        <taxon>Parachela</taxon>
        <taxon>Hypsibioidea</taxon>
        <taxon>Ramazzottiidae</taxon>
        <taxon>Ramazzottius</taxon>
    </lineage>
</organism>
<keyword evidence="1" id="KW-0472">Membrane</keyword>
<comment type="caution">
    <text evidence="2">The sequence shown here is derived from an EMBL/GenBank/DDBJ whole genome shotgun (WGS) entry which is preliminary data.</text>
</comment>
<name>A0A1D1VKY9_RAMVA</name>
<protein>
    <submittedName>
        <fullName evidence="2">Uncharacterized protein</fullName>
    </submittedName>
</protein>
<gene>
    <name evidence="2" type="primary">RvY_12874-1</name>
    <name evidence="2" type="synonym">RvY_12874.1</name>
    <name evidence="2" type="ORF">RvY_12874</name>
</gene>
<evidence type="ECO:0000256" key="1">
    <source>
        <dbReference type="SAM" id="Phobius"/>
    </source>
</evidence>
<accession>A0A1D1VKY9</accession>
<evidence type="ECO:0000313" key="2">
    <source>
        <dbReference type="EMBL" id="GAV02285.1"/>
    </source>
</evidence>
<reference evidence="2 3" key="1">
    <citation type="journal article" date="2016" name="Nat. Commun.">
        <title>Extremotolerant tardigrade genome and improved radiotolerance of human cultured cells by tardigrade-unique protein.</title>
        <authorList>
            <person name="Hashimoto T."/>
            <person name="Horikawa D.D."/>
            <person name="Saito Y."/>
            <person name="Kuwahara H."/>
            <person name="Kozuka-Hata H."/>
            <person name="Shin-I T."/>
            <person name="Minakuchi Y."/>
            <person name="Ohishi K."/>
            <person name="Motoyama A."/>
            <person name="Aizu T."/>
            <person name="Enomoto A."/>
            <person name="Kondo K."/>
            <person name="Tanaka S."/>
            <person name="Hara Y."/>
            <person name="Koshikawa S."/>
            <person name="Sagara H."/>
            <person name="Miura T."/>
            <person name="Yokobori S."/>
            <person name="Miyagawa K."/>
            <person name="Suzuki Y."/>
            <person name="Kubo T."/>
            <person name="Oyama M."/>
            <person name="Kohara Y."/>
            <person name="Fujiyama A."/>
            <person name="Arakawa K."/>
            <person name="Katayama T."/>
            <person name="Toyoda A."/>
            <person name="Kunieda T."/>
        </authorList>
    </citation>
    <scope>NUCLEOTIDE SEQUENCE [LARGE SCALE GENOMIC DNA]</scope>
    <source>
        <strain evidence="2 3">YOKOZUNA-1</strain>
    </source>
</reference>
<keyword evidence="1" id="KW-1133">Transmembrane helix</keyword>
<dbReference type="EMBL" id="BDGG01000008">
    <property type="protein sequence ID" value="GAV02285.1"/>
    <property type="molecule type" value="Genomic_DNA"/>
</dbReference>
<proteinExistence type="predicted"/>
<dbReference type="Proteomes" id="UP000186922">
    <property type="component" value="Unassembled WGS sequence"/>
</dbReference>
<keyword evidence="3" id="KW-1185">Reference proteome</keyword>
<dbReference type="AlphaFoldDB" id="A0A1D1VKY9"/>
<evidence type="ECO:0000313" key="3">
    <source>
        <dbReference type="Proteomes" id="UP000186922"/>
    </source>
</evidence>